<comment type="subcellular location">
    <subcellularLocation>
        <location evidence="1">Membrane</location>
        <topology evidence="1">Multi-pass membrane protein</topology>
    </subcellularLocation>
</comment>
<evidence type="ECO:0000256" key="8">
    <source>
        <dbReference type="ARBA" id="ARBA00023136"/>
    </source>
</evidence>
<accession>A0AAV1VRG1</accession>
<evidence type="ECO:0000313" key="10">
    <source>
        <dbReference type="EMBL" id="CAL0299512.1"/>
    </source>
</evidence>
<feature type="transmembrane region" description="Helical" evidence="9">
    <location>
        <begin position="40"/>
        <end position="60"/>
    </location>
</feature>
<evidence type="ECO:0008006" key="12">
    <source>
        <dbReference type="Google" id="ProtNLM"/>
    </source>
</evidence>
<dbReference type="Proteomes" id="UP001497480">
    <property type="component" value="Unassembled WGS sequence"/>
</dbReference>
<dbReference type="InterPro" id="IPR004648">
    <property type="entry name" value="Oligpept_transpt"/>
</dbReference>
<evidence type="ECO:0000256" key="5">
    <source>
        <dbReference type="ARBA" id="ARBA00022856"/>
    </source>
</evidence>
<dbReference type="InterPro" id="IPR004813">
    <property type="entry name" value="OPT"/>
</dbReference>
<dbReference type="AlphaFoldDB" id="A0AAV1VRG1"/>
<keyword evidence="4 9" id="KW-0812">Transmembrane</keyword>
<keyword evidence="8 9" id="KW-0472">Membrane</keyword>
<evidence type="ECO:0000256" key="4">
    <source>
        <dbReference type="ARBA" id="ARBA00022692"/>
    </source>
</evidence>
<evidence type="ECO:0000256" key="7">
    <source>
        <dbReference type="ARBA" id="ARBA00022989"/>
    </source>
</evidence>
<keyword evidence="7 9" id="KW-1133">Transmembrane helix</keyword>
<sequence>MKIVDGNDKDDNNEIDDNPIEQVRLTVSIKDDPTQPALTFRTWVLGLASCVLLAFVNHFFGYRTNPLGISSVAAQIVTLPLGKLMAATLPTKSIHVPLTKWSFSLNPGPFSMKEHALITILAGCGSSGV</sequence>
<proteinExistence type="inferred from homology"/>
<dbReference type="EMBL" id="CAXHTB010000001">
    <property type="protein sequence ID" value="CAL0299512.1"/>
    <property type="molecule type" value="Genomic_DNA"/>
</dbReference>
<keyword evidence="6" id="KW-0653">Protein transport</keyword>
<name>A0AAV1VRG1_LUPLU</name>
<organism evidence="10 11">
    <name type="scientific">Lupinus luteus</name>
    <name type="common">European yellow lupine</name>
    <dbReference type="NCBI Taxonomy" id="3873"/>
    <lineage>
        <taxon>Eukaryota</taxon>
        <taxon>Viridiplantae</taxon>
        <taxon>Streptophyta</taxon>
        <taxon>Embryophyta</taxon>
        <taxon>Tracheophyta</taxon>
        <taxon>Spermatophyta</taxon>
        <taxon>Magnoliopsida</taxon>
        <taxon>eudicotyledons</taxon>
        <taxon>Gunneridae</taxon>
        <taxon>Pentapetalae</taxon>
        <taxon>rosids</taxon>
        <taxon>fabids</taxon>
        <taxon>Fabales</taxon>
        <taxon>Fabaceae</taxon>
        <taxon>Papilionoideae</taxon>
        <taxon>50 kb inversion clade</taxon>
        <taxon>genistoids sensu lato</taxon>
        <taxon>core genistoids</taxon>
        <taxon>Genisteae</taxon>
        <taxon>Lupinus</taxon>
    </lineage>
</organism>
<evidence type="ECO:0000256" key="3">
    <source>
        <dbReference type="ARBA" id="ARBA00022448"/>
    </source>
</evidence>
<comment type="similarity">
    <text evidence="2">Belongs to the oligopeptide OPT transporter (TC 2.A.67.1) family.</text>
</comment>
<evidence type="ECO:0000256" key="2">
    <source>
        <dbReference type="ARBA" id="ARBA00005484"/>
    </source>
</evidence>
<dbReference type="GO" id="GO:0016020">
    <property type="term" value="C:membrane"/>
    <property type="evidence" value="ECO:0007669"/>
    <property type="project" value="UniProtKB-SubCell"/>
</dbReference>
<dbReference type="GO" id="GO:0035673">
    <property type="term" value="F:oligopeptide transmembrane transporter activity"/>
    <property type="evidence" value="ECO:0007669"/>
    <property type="project" value="InterPro"/>
</dbReference>
<comment type="caution">
    <text evidence="10">The sequence shown here is derived from an EMBL/GenBank/DDBJ whole genome shotgun (WGS) entry which is preliminary data.</text>
</comment>
<evidence type="ECO:0000313" key="11">
    <source>
        <dbReference type="Proteomes" id="UP001497480"/>
    </source>
</evidence>
<evidence type="ECO:0000256" key="1">
    <source>
        <dbReference type="ARBA" id="ARBA00004141"/>
    </source>
</evidence>
<keyword evidence="11" id="KW-1185">Reference proteome</keyword>
<keyword evidence="3" id="KW-0813">Transport</keyword>
<dbReference type="GO" id="GO:0015031">
    <property type="term" value="P:protein transport"/>
    <property type="evidence" value="ECO:0007669"/>
    <property type="project" value="UniProtKB-KW"/>
</dbReference>
<keyword evidence="5" id="KW-0571">Peptide transport</keyword>
<evidence type="ECO:0000256" key="6">
    <source>
        <dbReference type="ARBA" id="ARBA00022927"/>
    </source>
</evidence>
<gene>
    <name evidence="10" type="ORF">LLUT_LOCUS572</name>
</gene>
<reference evidence="10 11" key="1">
    <citation type="submission" date="2024-03" db="EMBL/GenBank/DDBJ databases">
        <authorList>
            <person name="Martinez-Hernandez J."/>
        </authorList>
    </citation>
    <scope>NUCLEOTIDE SEQUENCE [LARGE SCALE GENOMIC DNA]</scope>
</reference>
<dbReference type="PANTHER" id="PTHR22601">
    <property type="entry name" value="ISP4 LIKE PROTEIN"/>
    <property type="match status" value="1"/>
</dbReference>
<protein>
    <recommendedName>
        <fullName evidence="12">Oligopeptide transporter</fullName>
    </recommendedName>
</protein>
<evidence type="ECO:0000256" key="9">
    <source>
        <dbReference type="SAM" id="Phobius"/>
    </source>
</evidence>
<dbReference type="Pfam" id="PF03169">
    <property type="entry name" value="OPT"/>
    <property type="match status" value="1"/>
</dbReference>